<name>A0AAU8DLU2_9ACTN</name>
<keyword evidence="1" id="KW-0812">Transmembrane</keyword>
<sequence>MLAFVGVLLVIWIVLAVVGFVVKSLLWLAIVALVLFVITAVYGWVKRKASTRT</sequence>
<accession>A0AAU8DLU2</accession>
<keyword evidence="1" id="KW-0472">Membrane</keyword>
<dbReference type="RefSeq" id="WP_353647898.1">
    <property type="nucleotide sequence ID" value="NZ_CP159218.1"/>
</dbReference>
<dbReference type="EMBL" id="CP159218">
    <property type="protein sequence ID" value="XCG62283.1"/>
    <property type="molecule type" value="Genomic_DNA"/>
</dbReference>
<evidence type="ECO:0000313" key="2">
    <source>
        <dbReference type="EMBL" id="XCG62283.1"/>
    </source>
</evidence>
<proteinExistence type="predicted"/>
<reference evidence="2" key="1">
    <citation type="submission" date="2024-05" db="EMBL/GenBank/DDBJ databases">
        <authorList>
            <person name="Cai S.Y."/>
            <person name="Jin L.M."/>
            <person name="Li H.R."/>
        </authorList>
    </citation>
    <scope>NUCLEOTIDE SEQUENCE</scope>
    <source>
        <strain evidence="2">A5-74</strain>
    </source>
</reference>
<feature type="transmembrane region" description="Helical" evidence="1">
    <location>
        <begin position="26"/>
        <end position="45"/>
    </location>
</feature>
<organism evidence="2">
    <name type="scientific">Nakamurella sp. A5-74</name>
    <dbReference type="NCBI Taxonomy" id="3158264"/>
    <lineage>
        <taxon>Bacteria</taxon>
        <taxon>Bacillati</taxon>
        <taxon>Actinomycetota</taxon>
        <taxon>Actinomycetes</taxon>
        <taxon>Nakamurellales</taxon>
        <taxon>Nakamurellaceae</taxon>
        <taxon>Nakamurella</taxon>
    </lineage>
</organism>
<dbReference type="AlphaFoldDB" id="A0AAU8DLU2"/>
<evidence type="ECO:0000256" key="1">
    <source>
        <dbReference type="SAM" id="Phobius"/>
    </source>
</evidence>
<protein>
    <recommendedName>
        <fullName evidence="3">Hydrophobic protein</fullName>
    </recommendedName>
</protein>
<gene>
    <name evidence="2" type="ORF">ABLG96_13530</name>
</gene>
<evidence type="ECO:0008006" key="3">
    <source>
        <dbReference type="Google" id="ProtNLM"/>
    </source>
</evidence>
<keyword evidence="1" id="KW-1133">Transmembrane helix</keyword>